<evidence type="ECO:0000313" key="4">
    <source>
        <dbReference type="Proteomes" id="UP001190465"/>
    </source>
</evidence>
<dbReference type="Pfam" id="PF02470">
    <property type="entry name" value="MlaD"/>
    <property type="match status" value="1"/>
</dbReference>
<keyword evidence="1" id="KW-1133">Transmembrane helix</keyword>
<feature type="domain" description="Mce/MlaD" evidence="2">
    <location>
        <begin position="40"/>
        <end position="112"/>
    </location>
</feature>
<name>A0ABM9LKB4_9MYCO</name>
<evidence type="ECO:0000313" key="3">
    <source>
        <dbReference type="EMBL" id="CAJ1500512.1"/>
    </source>
</evidence>
<dbReference type="EMBL" id="OY726397">
    <property type="protein sequence ID" value="CAJ1500512.1"/>
    <property type="molecule type" value="Genomic_DNA"/>
</dbReference>
<sequence>MQPMKMLRSPIALGAGGIAFAIVVSLVLAYVYYNPPGQSKIVTFYTVDAASIRAGDEVRMAGIKVGTVDELELEPDRVRVQMRLNNDAFVGDQSQVDVRMLTVVGGYYVNVTSLGDKPLDSEPVPLERVTMPYNLMQALSGTTKLTQNVDPKPIKASLDEIQRGLIGTNVEAIAAAIDAGNSLMTTIEQQRGQVAAILDVSNEYIGALNDHRDEIAELVRKMSIVTQTLMLYGKGLEAQIDGLGETLLAIRPVADAYEAHRSEFVEKLRQYQHRARLSVERNGLVVRALQRTQNLFDRILDAQNARPALLATDLCMPLPGSPC</sequence>
<protein>
    <submittedName>
        <fullName evidence="3">MlaD family protein</fullName>
    </submittedName>
</protein>
<dbReference type="InterPro" id="IPR052336">
    <property type="entry name" value="MlaD_Phospholipid_Transporter"/>
</dbReference>
<evidence type="ECO:0000259" key="2">
    <source>
        <dbReference type="Pfam" id="PF02470"/>
    </source>
</evidence>
<feature type="transmembrane region" description="Helical" evidence="1">
    <location>
        <begin position="12"/>
        <end position="33"/>
    </location>
</feature>
<reference evidence="3 4" key="1">
    <citation type="submission" date="2023-08" db="EMBL/GenBank/DDBJ databases">
        <authorList>
            <person name="Folkvardsen B D."/>
            <person name="Norman A."/>
        </authorList>
    </citation>
    <scope>NUCLEOTIDE SEQUENCE [LARGE SCALE GENOMIC DNA]</scope>
    <source>
        <strain evidence="3 4">Mu0053</strain>
    </source>
</reference>
<proteinExistence type="predicted"/>
<dbReference type="InterPro" id="IPR003399">
    <property type="entry name" value="Mce/MlaD"/>
</dbReference>
<dbReference type="PANTHER" id="PTHR33371:SF18">
    <property type="entry name" value="MCE-FAMILY PROTEIN MCE3C"/>
    <property type="match status" value="1"/>
</dbReference>
<organism evidence="3 4">
    <name type="scientific">[Mycobacterium] burgundiense</name>
    <dbReference type="NCBI Taxonomy" id="3064286"/>
    <lineage>
        <taxon>Bacteria</taxon>
        <taxon>Bacillati</taxon>
        <taxon>Actinomycetota</taxon>
        <taxon>Actinomycetes</taxon>
        <taxon>Mycobacteriales</taxon>
        <taxon>Mycobacteriaceae</taxon>
        <taxon>Mycolicibacterium</taxon>
    </lineage>
</organism>
<gene>
    <name evidence="3" type="ORF">MU0053_001690</name>
</gene>
<keyword evidence="4" id="KW-1185">Reference proteome</keyword>
<dbReference type="Proteomes" id="UP001190465">
    <property type="component" value="Chromosome"/>
</dbReference>
<keyword evidence="1" id="KW-0472">Membrane</keyword>
<dbReference type="PANTHER" id="PTHR33371">
    <property type="entry name" value="INTERMEMBRANE PHOSPHOLIPID TRANSPORT SYSTEM BINDING PROTEIN MLAD-RELATED"/>
    <property type="match status" value="1"/>
</dbReference>
<keyword evidence="1" id="KW-0812">Transmembrane</keyword>
<evidence type="ECO:0000256" key="1">
    <source>
        <dbReference type="SAM" id="Phobius"/>
    </source>
</evidence>
<accession>A0ABM9LKB4</accession>
<dbReference type="RefSeq" id="WP_308481903.1">
    <property type="nucleotide sequence ID" value="NZ_OY726397.1"/>
</dbReference>